<dbReference type="FunFam" id="1.20.120.310:FF:000003">
    <property type="entry name" value="Sulfhydryl oxidase"/>
    <property type="match status" value="1"/>
</dbReference>
<evidence type="ECO:0000256" key="2">
    <source>
        <dbReference type="ARBA" id="ARBA00004569"/>
    </source>
</evidence>
<evidence type="ECO:0000256" key="1">
    <source>
        <dbReference type="ARBA" id="ARBA00001974"/>
    </source>
</evidence>
<evidence type="ECO:0000256" key="9">
    <source>
        <dbReference type="RuleBase" id="RU371123"/>
    </source>
</evidence>
<dbReference type="PANTHER" id="PTHR12645">
    <property type="entry name" value="ALR/ERV"/>
    <property type="match status" value="1"/>
</dbReference>
<feature type="region of interest" description="Disordered" evidence="10">
    <location>
        <begin position="27"/>
        <end position="66"/>
    </location>
</feature>
<evidence type="ECO:0000256" key="10">
    <source>
        <dbReference type="SAM" id="MobiDB-lite"/>
    </source>
</evidence>
<keyword evidence="4 9" id="KW-0274">FAD</keyword>
<comment type="catalytic activity">
    <reaction evidence="8 9">
        <text>2 R'C(R)SH + O2 = R'C(R)S-S(R)CR' + H2O2</text>
        <dbReference type="Rhea" id="RHEA:17357"/>
        <dbReference type="ChEBI" id="CHEBI:15379"/>
        <dbReference type="ChEBI" id="CHEBI:16240"/>
        <dbReference type="ChEBI" id="CHEBI:16520"/>
        <dbReference type="ChEBI" id="CHEBI:17412"/>
        <dbReference type="EC" id="1.8.3.2"/>
    </reaction>
</comment>
<dbReference type="InterPro" id="IPR017905">
    <property type="entry name" value="ERV/ALR_sulphydryl_oxidase"/>
</dbReference>
<comment type="cofactor">
    <cofactor evidence="1 9">
        <name>FAD</name>
        <dbReference type="ChEBI" id="CHEBI:57692"/>
    </cofactor>
</comment>
<sequence length="175" mass="20248">MNRRASPIDNEQCRQCSSFSDYIKATKKKKDENNNVKGAEHTDAKGPAGPAKDMEHVKPRRTDCPLDKDELGNKSWGLLHTMAAKYPMKPTNSQQCEMKTFFNVFSKFYPCQHCAEDLREELKMEPPRVESQEALSQWLCRLHNKVNVKIGKDIFDCSKVNERWRDGWLDGSCDY</sequence>
<evidence type="ECO:0000256" key="7">
    <source>
        <dbReference type="ARBA" id="ARBA00023157"/>
    </source>
</evidence>
<dbReference type="Pfam" id="PF04777">
    <property type="entry name" value="Evr1_Alr"/>
    <property type="match status" value="1"/>
</dbReference>
<dbReference type="FunCoup" id="A0A6J2YR71">
    <property type="interactions" value="1307"/>
</dbReference>
<feature type="compositionally biased region" description="Basic and acidic residues" evidence="10">
    <location>
        <begin position="52"/>
        <end position="66"/>
    </location>
</feature>
<protein>
    <recommendedName>
        <fullName evidence="9">Sulfhydryl oxidase</fullName>
        <ecNumber evidence="9">1.8.3.2</ecNumber>
    </recommendedName>
</protein>
<keyword evidence="7" id="KW-1015">Disulfide bond</keyword>
<evidence type="ECO:0000256" key="8">
    <source>
        <dbReference type="ARBA" id="ARBA00048864"/>
    </source>
</evidence>
<dbReference type="GO" id="GO:0005758">
    <property type="term" value="C:mitochondrial intermembrane space"/>
    <property type="evidence" value="ECO:0007669"/>
    <property type="project" value="UniProtKB-SubCell"/>
</dbReference>
<dbReference type="KEGG" id="soy:115889866"/>
<dbReference type="GO" id="GO:0050660">
    <property type="term" value="F:flavin adenine dinucleotide binding"/>
    <property type="evidence" value="ECO:0007669"/>
    <property type="project" value="TreeGrafter"/>
</dbReference>
<keyword evidence="3 9" id="KW-0285">Flavoprotein</keyword>
<name>A0A6J2YR71_SITOR</name>
<dbReference type="PANTHER" id="PTHR12645:SF0">
    <property type="entry name" value="FAD-LINKED SULFHYDRYL OXIDASE ALR"/>
    <property type="match status" value="1"/>
</dbReference>
<dbReference type="InterPro" id="IPR036774">
    <property type="entry name" value="ERV/ALR_sulphydryl_oxid_sf"/>
</dbReference>
<dbReference type="AlphaFoldDB" id="A0A6J2YR71"/>
<feature type="domain" description="ERV/ALR sulfhydryl oxidase" evidence="11">
    <location>
        <begin position="64"/>
        <end position="164"/>
    </location>
</feature>
<evidence type="ECO:0000313" key="12">
    <source>
        <dbReference type="Proteomes" id="UP000504635"/>
    </source>
</evidence>
<dbReference type="RefSeq" id="XP_030765807.1">
    <property type="nucleotide sequence ID" value="XM_030909947.1"/>
</dbReference>
<comment type="subcellular location">
    <subcellularLocation>
        <location evidence="2">Mitochondrion intermembrane space</location>
    </subcellularLocation>
</comment>
<dbReference type="GeneID" id="115889866"/>
<keyword evidence="5 9" id="KW-0560">Oxidoreductase</keyword>
<reference evidence="13" key="1">
    <citation type="submission" date="2025-08" db="UniProtKB">
        <authorList>
            <consortium name="RefSeq"/>
        </authorList>
    </citation>
    <scope>IDENTIFICATION</scope>
    <source>
        <tissue evidence="13">Gonads</tissue>
    </source>
</reference>
<evidence type="ECO:0000259" key="11">
    <source>
        <dbReference type="PROSITE" id="PS51324"/>
    </source>
</evidence>
<dbReference type="InterPro" id="IPR039799">
    <property type="entry name" value="ALR/ERV"/>
</dbReference>
<keyword evidence="12" id="KW-1185">Reference proteome</keyword>
<dbReference type="Proteomes" id="UP000504635">
    <property type="component" value="Unplaced"/>
</dbReference>
<proteinExistence type="predicted"/>
<evidence type="ECO:0000313" key="13">
    <source>
        <dbReference type="RefSeq" id="XP_030765807.1"/>
    </source>
</evidence>
<accession>A0A6J2YR71</accession>
<feature type="compositionally biased region" description="Basic and acidic residues" evidence="10">
    <location>
        <begin position="29"/>
        <end position="44"/>
    </location>
</feature>
<dbReference type="EC" id="1.8.3.2" evidence="9"/>
<evidence type="ECO:0000256" key="3">
    <source>
        <dbReference type="ARBA" id="ARBA00022630"/>
    </source>
</evidence>
<evidence type="ECO:0000256" key="6">
    <source>
        <dbReference type="ARBA" id="ARBA00023128"/>
    </source>
</evidence>
<keyword evidence="6" id="KW-0496">Mitochondrion</keyword>
<dbReference type="OrthoDB" id="17199at2759"/>
<gene>
    <name evidence="13" type="primary">LOC115889866</name>
</gene>
<organism evidence="12 13">
    <name type="scientific">Sitophilus oryzae</name>
    <name type="common">Rice weevil</name>
    <name type="synonym">Curculio oryzae</name>
    <dbReference type="NCBI Taxonomy" id="7048"/>
    <lineage>
        <taxon>Eukaryota</taxon>
        <taxon>Metazoa</taxon>
        <taxon>Ecdysozoa</taxon>
        <taxon>Arthropoda</taxon>
        <taxon>Hexapoda</taxon>
        <taxon>Insecta</taxon>
        <taxon>Pterygota</taxon>
        <taxon>Neoptera</taxon>
        <taxon>Endopterygota</taxon>
        <taxon>Coleoptera</taxon>
        <taxon>Polyphaga</taxon>
        <taxon>Cucujiformia</taxon>
        <taxon>Curculionidae</taxon>
        <taxon>Dryophthorinae</taxon>
        <taxon>Sitophilus</taxon>
    </lineage>
</organism>
<dbReference type="CTD" id="32991"/>
<dbReference type="PROSITE" id="PS51324">
    <property type="entry name" value="ERV_ALR"/>
    <property type="match status" value="1"/>
</dbReference>
<dbReference type="InParanoid" id="A0A6J2YR71"/>
<evidence type="ECO:0000256" key="4">
    <source>
        <dbReference type="ARBA" id="ARBA00022827"/>
    </source>
</evidence>
<dbReference type="Gene3D" id="1.20.120.310">
    <property type="entry name" value="ERV/ALR sulfhydryl oxidase domain"/>
    <property type="match status" value="1"/>
</dbReference>
<dbReference type="GO" id="GO:0016971">
    <property type="term" value="F:flavin-dependent sulfhydryl oxidase activity"/>
    <property type="evidence" value="ECO:0007669"/>
    <property type="project" value="InterPro"/>
</dbReference>
<evidence type="ECO:0000256" key="5">
    <source>
        <dbReference type="ARBA" id="ARBA00023002"/>
    </source>
</evidence>
<dbReference type="SUPFAM" id="SSF69000">
    <property type="entry name" value="FAD-dependent thiol oxidase"/>
    <property type="match status" value="1"/>
</dbReference>